<feature type="region of interest" description="Disordered" evidence="1">
    <location>
        <begin position="146"/>
        <end position="167"/>
    </location>
</feature>
<keyword evidence="2" id="KW-1133">Transmembrane helix</keyword>
<evidence type="ECO:0000313" key="5">
    <source>
        <dbReference type="Proteomes" id="UP000282076"/>
    </source>
</evidence>
<sequence length="463" mass="50570">MQSKARMTFRFEPSKPKENPTNIPHENTISELVTESFPLASLPERSAESSDRPSSKSEGVHGERDYTAWNSPYQDDIHALEEIIRKTGSKGASYEPYLTVVPKEASPVDKRSISAGTPQLPHIDLEEIEPDAGLWSRYIYGKDEQMNRHSEPSEADRYSREHDGRERNPSWGRVFLSVAAAVATGALFGYLVLSLFTGEPMFPGKSEVPASSISNKAKSQANQAIGAESSAAAEATLQAPGTKEKTRPVGAQTEGSTFQLDSNVYYMLQYGVFHTKDSMLTAVKQLEDKGLASAADSSDGYRVYAAAARSKSEAESIAAQLPDTDVYIKAFGGEAIKVASERLSAQGALFMNASADFTRKLVQYSELALRDSSPQKLKDADFAVLRKSEREWRNAIDAADQLQGDARTEGKTVIQALTSAMDHMDAYQSKPSRAGLWSAQTETMKALLADHRLRSILQSPGVG</sequence>
<feature type="domain" description="SPOR" evidence="3">
    <location>
        <begin position="264"/>
        <end position="324"/>
    </location>
</feature>
<evidence type="ECO:0000256" key="1">
    <source>
        <dbReference type="SAM" id="MobiDB-lite"/>
    </source>
</evidence>
<organism evidence="4 5">
    <name type="scientific">Cohnella endophytica</name>
    <dbReference type="NCBI Taxonomy" id="2419778"/>
    <lineage>
        <taxon>Bacteria</taxon>
        <taxon>Bacillati</taxon>
        <taxon>Bacillota</taxon>
        <taxon>Bacilli</taxon>
        <taxon>Bacillales</taxon>
        <taxon>Paenibacillaceae</taxon>
        <taxon>Cohnella</taxon>
    </lineage>
</organism>
<dbReference type="RefSeq" id="WP_120977344.1">
    <property type="nucleotide sequence ID" value="NZ_RBZM01000005.1"/>
</dbReference>
<dbReference type="OrthoDB" id="2680382at2"/>
<feature type="region of interest" description="Disordered" evidence="1">
    <location>
        <begin position="224"/>
        <end position="253"/>
    </location>
</feature>
<proteinExistence type="predicted"/>
<accession>A0A494XUK1</accession>
<dbReference type="EMBL" id="RBZM01000005">
    <property type="protein sequence ID" value="RKP54238.1"/>
    <property type="molecule type" value="Genomic_DNA"/>
</dbReference>
<name>A0A494XUK1_9BACL</name>
<dbReference type="Pfam" id="PF05036">
    <property type="entry name" value="SPOR"/>
    <property type="match status" value="1"/>
</dbReference>
<evidence type="ECO:0000259" key="3">
    <source>
        <dbReference type="Pfam" id="PF05036"/>
    </source>
</evidence>
<evidence type="ECO:0000256" key="2">
    <source>
        <dbReference type="SAM" id="Phobius"/>
    </source>
</evidence>
<dbReference type="Proteomes" id="UP000282076">
    <property type="component" value="Unassembled WGS sequence"/>
</dbReference>
<comment type="caution">
    <text evidence="4">The sequence shown here is derived from an EMBL/GenBank/DDBJ whole genome shotgun (WGS) entry which is preliminary data.</text>
</comment>
<protein>
    <submittedName>
        <fullName evidence="4">SPOR domain-containing protein</fullName>
    </submittedName>
</protein>
<dbReference type="InterPro" id="IPR007730">
    <property type="entry name" value="SPOR-like_dom"/>
</dbReference>
<feature type="compositionally biased region" description="Polar residues" evidence="1">
    <location>
        <begin position="19"/>
        <end position="33"/>
    </location>
</feature>
<dbReference type="GO" id="GO:0042834">
    <property type="term" value="F:peptidoglycan binding"/>
    <property type="evidence" value="ECO:0007669"/>
    <property type="project" value="InterPro"/>
</dbReference>
<reference evidence="4 5" key="1">
    <citation type="submission" date="2018-10" db="EMBL/GenBank/DDBJ databases">
        <title>Cohnella sp. M2MS4P-1, whole genome shotgun sequence.</title>
        <authorList>
            <person name="Tuo L."/>
        </authorList>
    </citation>
    <scope>NUCLEOTIDE SEQUENCE [LARGE SCALE GENOMIC DNA]</scope>
    <source>
        <strain evidence="4 5">M2MS4P-1</strain>
    </source>
</reference>
<feature type="compositionally biased region" description="Basic and acidic residues" evidence="1">
    <location>
        <begin position="45"/>
        <end position="66"/>
    </location>
</feature>
<dbReference type="InterPro" id="IPR036680">
    <property type="entry name" value="SPOR-like_sf"/>
</dbReference>
<dbReference type="SUPFAM" id="SSF110997">
    <property type="entry name" value="Sporulation related repeat"/>
    <property type="match status" value="1"/>
</dbReference>
<evidence type="ECO:0000313" key="4">
    <source>
        <dbReference type="EMBL" id="RKP54238.1"/>
    </source>
</evidence>
<keyword evidence="5" id="KW-1185">Reference proteome</keyword>
<gene>
    <name evidence="4" type="ORF">D7Z26_12775</name>
</gene>
<keyword evidence="2" id="KW-0812">Transmembrane</keyword>
<feature type="transmembrane region" description="Helical" evidence="2">
    <location>
        <begin position="174"/>
        <end position="196"/>
    </location>
</feature>
<keyword evidence="2" id="KW-0472">Membrane</keyword>
<dbReference type="AlphaFoldDB" id="A0A494XUK1"/>
<feature type="region of interest" description="Disordered" evidence="1">
    <location>
        <begin position="1"/>
        <end position="70"/>
    </location>
</feature>